<dbReference type="EMBL" id="FNQP01000027">
    <property type="protein sequence ID" value="SEB03673.1"/>
    <property type="molecule type" value="Genomic_DNA"/>
</dbReference>
<accession>A0A1H4G245</accession>
<gene>
    <name evidence="1" type="ORF">SAMN05660964_03234</name>
</gene>
<protein>
    <submittedName>
        <fullName evidence="1">Type I restriction enzyme, R subunit</fullName>
    </submittedName>
</protein>
<sequence>MSNVSDRERITQNRVIRLFQDKLGYEYLGNWEKRANNRNIEPDYLSAWLRKQHVSDTLIDKTLQELARDNALDEGNNLYTPIRINFKPSIP</sequence>
<proteinExistence type="predicted"/>
<reference evidence="1 2" key="1">
    <citation type="submission" date="2016-10" db="EMBL/GenBank/DDBJ databases">
        <authorList>
            <person name="de Groot N.N."/>
        </authorList>
    </citation>
    <scope>NUCLEOTIDE SEQUENCE [LARGE SCALE GENOMIC DNA]</scope>
    <source>
        <strain evidence="1 2">DSM 21228</strain>
    </source>
</reference>
<dbReference type="STRING" id="525918.SAMN05660964_03234"/>
<organism evidence="1 2">
    <name type="scientific">Thiothrix caldifontis</name>
    <dbReference type="NCBI Taxonomy" id="525918"/>
    <lineage>
        <taxon>Bacteria</taxon>
        <taxon>Pseudomonadati</taxon>
        <taxon>Pseudomonadota</taxon>
        <taxon>Gammaproteobacteria</taxon>
        <taxon>Thiotrichales</taxon>
        <taxon>Thiotrichaceae</taxon>
        <taxon>Thiothrix</taxon>
    </lineage>
</organism>
<dbReference type="RefSeq" id="WP_175517978.1">
    <property type="nucleotide sequence ID" value="NZ_FNQP01000027.1"/>
</dbReference>
<evidence type="ECO:0000313" key="1">
    <source>
        <dbReference type="EMBL" id="SEB03673.1"/>
    </source>
</evidence>
<dbReference type="AlphaFoldDB" id="A0A1H4G245"/>
<name>A0A1H4G245_9GAMM</name>
<keyword evidence="2" id="KW-1185">Reference proteome</keyword>
<dbReference type="Proteomes" id="UP000199397">
    <property type="component" value="Unassembled WGS sequence"/>
</dbReference>
<evidence type="ECO:0000313" key="2">
    <source>
        <dbReference type="Proteomes" id="UP000199397"/>
    </source>
</evidence>